<organism evidence="4 5">
    <name type="scientific">Luteimonas notoginsengisoli</name>
    <dbReference type="NCBI Taxonomy" id="1578200"/>
    <lineage>
        <taxon>Bacteria</taxon>
        <taxon>Pseudomonadati</taxon>
        <taxon>Pseudomonadota</taxon>
        <taxon>Gammaproteobacteria</taxon>
        <taxon>Lysobacterales</taxon>
        <taxon>Lysobacteraceae</taxon>
        <taxon>Luteimonas</taxon>
    </lineage>
</organism>
<accession>A0ABV7UX89</accession>
<dbReference type="PANTHER" id="PTHR33121:SF70">
    <property type="entry name" value="SIGNALING PROTEIN YKOW"/>
    <property type="match status" value="1"/>
</dbReference>
<feature type="transmembrane region" description="Helical" evidence="1">
    <location>
        <begin position="145"/>
        <end position="167"/>
    </location>
</feature>
<dbReference type="NCBIfam" id="TIGR00254">
    <property type="entry name" value="GGDEF"/>
    <property type="match status" value="1"/>
</dbReference>
<feature type="domain" description="GGDEF" evidence="3">
    <location>
        <begin position="214"/>
        <end position="347"/>
    </location>
</feature>
<keyword evidence="1" id="KW-0812">Transmembrane</keyword>
<dbReference type="Pfam" id="PF00563">
    <property type="entry name" value="EAL"/>
    <property type="match status" value="1"/>
</dbReference>
<dbReference type="SUPFAM" id="SSF141868">
    <property type="entry name" value="EAL domain-like"/>
    <property type="match status" value="1"/>
</dbReference>
<name>A0ABV7UX89_9GAMM</name>
<dbReference type="PROSITE" id="PS50887">
    <property type="entry name" value="GGDEF"/>
    <property type="match status" value="1"/>
</dbReference>
<evidence type="ECO:0000259" key="2">
    <source>
        <dbReference type="PROSITE" id="PS50883"/>
    </source>
</evidence>
<keyword evidence="1" id="KW-1133">Transmembrane helix</keyword>
<dbReference type="EMBL" id="JBHRYF010000023">
    <property type="protein sequence ID" value="MFC3661566.1"/>
    <property type="molecule type" value="Genomic_DNA"/>
</dbReference>
<dbReference type="InterPro" id="IPR000160">
    <property type="entry name" value="GGDEF_dom"/>
</dbReference>
<dbReference type="SMART" id="SM00267">
    <property type="entry name" value="GGDEF"/>
    <property type="match status" value="1"/>
</dbReference>
<dbReference type="PROSITE" id="PS50883">
    <property type="entry name" value="EAL"/>
    <property type="match status" value="1"/>
</dbReference>
<feature type="transmembrane region" description="Helical" evidence="1">
    <location>
        <begin position="12"/>
        <end position="34"/>
    </location>
</feature>
<reference evidence="5" key="1">
    <citation type="journal article" date="2019" name="Int. J. Syst. Evol. Microbiol.">
        <title>The Global Catalogue of Microorganisms (GCM) 10K type strain sequencing project: providing services to taxonomists for standard genome sequencing and annotation.</title>
        <authorList>
            <consortium name="The Broad Institute Genomics Platform"/>
            <consortium name="The Broad Institute Genome Sequencing Center for Infectious Disease"/>
            <person name="Wu L."/>
            <person name="Ma J."/>
        </authorList>
    </citation>
    <scope>NUCLEOTIDE SEQUENCE [LARGE SCALE GENOMIC DNA]</scope>
    <source>
        <strain evidence="5">KCTC 42211</strain>
    </source>
</reference>
<dbReference type="Pfam" id="PF17152">
    <property type="entry name" value="CHASE8"/>
    <property type="match status" value="1"/>
</dbReference>
<proteinExistence type="predicted"/>
<sequence>MSALLHGSRASGLRTSVVGATVALVLAGGFLLALQYAIQRQETIADARTQAQVVASSSAAAVMFGDTEAVADTMVSLGTLGPVRTARISNRGGEVVGSYPDREAARALPACGMDCAVVRAPIQLQGEQVGTVELEVDMARVHRRLLGLAGAFLLASLAGVGLAMPLMRRARASVRAAEARLDYLAHVDPVTGRENRNAFIAQMAQTPAAGPGSPRHALIQLDLDRFKEVNDTLGHAGGDELLRQVAVRIASVLRAGDQLFRLGGDEFAVLMADVESVDAALAQAQAVLARLNAPFNVSGQQLFITGSAGVSLWPDDAERLRDLAGNADAAMYEAKRNGRNRAALFEPRLREAQAARLALQADLRGAMARGELRLNYQPQVDAVRGTLSGVEALLRWDRGGIDPVSPAVFIPIAEESGLIVEIGRWVIREACRQAQAWREQGFGQLRMAVNLSVRQTRDEQLLAFIDDVLEETGVAPGCLELEITENLLMEETELAIALLARLRARGLHLAIDDFGTGYSSMAYLKRLPIDTLKIDMTFVRAIPGDGEAITTAILAMARQLGLAVVAEGVETGQQHAFLAREGCGTLQGYRFDPPLDPETFAARWLQPRTSRAS</sequence>
<dbReference type="InterPro" id="IPR043128">
    <property type="entry name" value="Rev_trsase/Diguanyl_cyclase"/>
</dbReference>
<dbReference type="InterPro" id="IPR035919">
    <property type="entry name" value="EAL_sf"/>
</dbReference>
<evidence type="ECO:0000259" key="3">
    <source>
        <dbReference type="PROSITE" id="PS50887"/>
    </source>
</evidence>
<dbReference type="InterPro" id="IPR033417">
    <property type="entry name" value="CHASE8"/>
</dbReference>
<dbReference type="RefSeq" id="WP_386713231.1">
    <property type="nucleotide sequence ID" value="NZ_JBHRYF010000023.1"/>
</dbReference>
<evidence type="ECO:0000313" key="4">
    <source>
        <dbReference type="EMBL" id="MFC3661566.1"/>
    </source>
</evidence>
<evidence type="ECO:0000313" key="5">
    <source>
        <dbReference type="Proteomes" id="UP001595724"/>
    </source>
</evidence>
<dbReference type="SMART" id="SM00052">
    <property type="entry name" value="EAL"/>
    <property type="match status" value="1"/>
</dbReference>
<dbReference type="Gene3D" id="3.30.70.270">
    <property type="match status" value="1"/>
</dbReference>
<dbReference type="InterPro" id="IPR050706">
    <property type="entry name" value="Cyclic-di-GMP_PDE-like"/>
</dbReference>
<feature type="domain" description="EAL" evidence="2">
    <location>
        <begin position="356"/>
        <end position="608"/>
    </location>
</feature>
<keyword evidence="1" id="KW-0472">Membrane</keyword>
<keyword evidence="5" id="KW-1185">Reference proteome</keyword>
<dbReference type="InterPro" id="IPR029787">
    <property type="entry name" value="Nucleotide_cyclase"/>
</dbReference>
<dbReference type="PANTHER" id="PTHR33121">
    <property type="entry name" value="CYCLIC DI-GMP PHOSPHODIESTERASE PDEF"/>
    <property type="match status" value="1"/>
</dbReference>
<dbReference type="Proteomes" id="UP001595724">
    <property type="component" value="Unassembled WGS sequence"/>
</dbReference>
<dbReference type="Gene3D" id="3.20.20.450">
    <property type="entry name" value="EAL domain"/>
    <property type="match status" value="1"/>
</dbReference>
<dbReference type="Pfam" id="PF00990">
    <property type="entry name" value="GGDEF"/>
    <property type="match status" value="1"/>
</dbReference>
<dbReference type="InterPro" id="IPR001633">
    <property type="entry name" value="EAL_dom"/>
</dbReference>
<evidence type="ECO:0000256" key="1">
    <source>
        <dbReference type="SAM" id="Phobius"/>
    </source>
</evidence>
<dbReference type="PROSITE" id="PS50096">
    <property type="entry name" value="IQ"/>
    <property type="match status" value="1"/>
</dbReference>
<protein>
    <submittedName>
        <fullName evidence="4">Bifunctional diguanylate cyclase/phosphodiesterase</fullName>
    </submittedName>
</protein>
<dbReference type="CDD" id="cd01949">
    <property type="entry name" value="GGDEF"/>
    <property type="match status" value="1"/>
</dbReference>
<dbReference type="SUPFAM" id="SSF55073">
    <property type="entry name" value="Nucleotide cyclase"/>
    <property type="match status" value="1"/>
</dbReference>
<dbReference type="CDD" id="cd01948">
    <property type="entry name" value="EAL"/>
    <property type="match status" value="1"/>
</dbReference>
<gene>
    <name evidence="4" type="ORF">ACFOM9_16015</name>
</gene>
<comment type="caution">
    <text evidence="4">The sequence shown here is derived from an EMBL/GenBank/DDBJ whole genome shotgun (WGS) entry which is preliminary data.</text>
</comment>